<evidence type="ECO:0000256" key="7">
    <source>
        <dbReference type="ARBA" id="ARBA00049244"/>
    </source>
</evidence>
<dbReference type="EC" id="2.7.7.7" evidence="1"/>
<evidence type="ECO:0000256" key="5">
    <source>
        <dbReference type="ARBA" id="ARBA00022932"/>
    </source>
</evidence>
<dbReference type="GO" id="GO:0009360">
    <property type="term" value="C:DNA polymerase III complex"/>
    <property type="evidence" value="ECO:0007669"/>
    <property type="project" value="TreeGrafter"/>
</dbReference>
<dbReference type="InterPro" id="IPR008921">
    <property type="entry name" value="DNA_pol3_clamp-load_cplx_C"/>
</dbReference>
<evidence type="ECO:0000313" key="9">
    <source>
        <dbReference type="Proteomes" id="UP000248975"/>
    </source>
</evidence>
<accession>A0A2W5S1A7</accession>
<dbReference type="Gene3D" id="1.20.272.10">
    <property type="match status" value="1"/>
</dbReference>
<evidence type="ECO:0000256" key="3">
    <source>
        <dbReference type="ARBA" id="ARBA00022695"/>
    </source>
</evidence>
<evidence type="ECO:0000256" key="4">
    <source>
        <dbReference type="ARBA" id="ARBA00022705"/>
    </source>
</evidence>
<dbReference type="GO" id="GO:0003887">
    <property type="term" value="F:DNA-directed DNA polymerase activity"/>
    <property type="evidence" value="ECO:0007669"/>
    <property type="project" value="UniProtKB-KW"/>
</dbReference>
<reference evidence="8 9" key="1">
    <citation type="submission" date="2017-08" db="EMBL/GenBank/DDBJ databases">
        <title>Infants hospitalized years apart are colonized by the same room-sourced microbial strains.</title>
        <authorList>
            <person name="Brooks B."/>
            <person name="Olm M.R."/>
            <person name="Firek B.A."/>
            <person name="Baker R."/>
            <person name="Thomas B.C."/>
            <person name="Morowitz M.J."/>
            <person name="Banfield J.F."/>
        </authorList>
    </citation>
    <scope>NUCLEOTIDE SEQUENCE [LARGE SCALE GENOMIC DNA]</scope>
    <source>
        <strain evidence="8">S2_003_000_R2_11</strain>
    </source>
</reference>
<dbReference type="InterPro" id="IPR005790">
    <property type="entry name" value="DNA_polIII_delta"/>
</dbReference>
<comment type="catalytic activity">
    <reaction evidence="7">
        <text>DNA(n) + a 2'-deoxyribonucleoside 5'-triphosphate = DNA(n+1) + diphosphate</text>
        <dbReference type="Rhea" id="RHEA:22508"/>
        <dbReference type="Rhea" id="RHEA-COMP:17339"/>
        <dbReference type="Rhea" id="RHEA-COMP:17340"/>
        <dbReference type="ChEBI" id="CHEBI:33019"/>
        <dbReference type="ChEBI" id="CHEBI:61560"/>
        <dbReference type="ChEBI" id="CHEBI:173112"/>
        <dbReference type="EC" id="2.7.7.7"/>
    </reaction>
</comment>
<gene>
    <name evidence="8" type="ORF">DI533_19110</name>
</gene>
<dbReference type="NCBIfam" id="TIGR01128">
    <property type="entry name" value="holA"/>
    <property type="match status" value="1"/>
</dbReference>
<comment type="caution">
    <text evidence="8">The sequence shown here is derived from an EMBL/GenBank/DDBJ whole genome shotgun (WGS) entry which is preliminary data.</text>
</comment>
<dbReference type="GO" id="GO:0003677">
    <property type="term" value="F:DNA binding"/>
    <property type="evidence" value="ECO:0007669"/>
    <property type="project" value="InterPro"/>
</dbReference>
<dbReference type="SUPFAM" id="SSF48019">
    <property type="entry name" value="post-AAA+ oligomerization domain-like"/>
    <property type="match status" value="1"/>
</dbReference>
<dbReference type="EMBL" id="QFQS01000007">
    <property type="protein sequence ID" value="PZQ95429.1"/>
    <property type="molecule type" value="Genomic_DNA"/>
</dbReference>
<sequence length="341" mass="36546">MKISAGELLRTYSRPDPRRIGLLIFGADAMRVAMRRKEVIAAVVGLEGEAEMRLARMAGTDLRRDPAMLVDALKAQGFFPGPRVAFVEDATDGLAPIIGAAMEDWREGDALIVVTAGSLAAKSALRKLFDGNPQAHALGIYDDPPGREEIEAELAKAGLRDVGREVMADLTALAHAIDPGDFRQTLEKIALYKASDPAPLSSADIAACAPATLDAEVDDVVNAAATGRTADIVTLMRRLDGQGVSPVTLCLTATRHFRTLHSAAADPAGAAAALARARPPVFGPRRDALLRQVQQMGLRKIEDALGMMVETDMILRSSSRPPEMALVERTLIRLAEMVRRN</sequence>
<evidence type="ECO:0000256" key="1">
    <source>
        <dbReference type="ARBA" id="ARBA00012417"/>
    </source>
</evidence>
<keyword evidence="3" id="KW-0548">Nucleotidyltransferase</keyword>
<comment type="similarity">
    <text evidence="6">Belongs to the DNA polymerase HolA subunit family.</text>
</comment>
<evidence type="ECO:0000256" key="6">
    <source>
        <dbReference type="ARBA" id="ARBA00034754"/>
    </source>
</evidence>
<keyword evidence="4" id="KW-0235">DNA replication</keyword>
<dbReference type="PANTHER" id="PTHR34388:SF1">
    <property type="entry name" value="DNA POLYMERASE III SUBUNIT DELTA"/>
    <property type="match status" value="1"/>
</dbReference>
<evidence type="ECO:0000313" key="8">
    <source>
        <dbReference type="EMBL" id="PZQ95429.1"/>
    </source>
</evidence>
<organism evidence="8 9">
    <name type="scientific">Cereibacter sphaeroides</name>
    <name type="common">Rhodobacter sphaeroides</name>
    <dbReference type="NCBI Taxonomy" id="1063"/>
    <lineage>
        <taxon>Bacteria</taxon>
        <taxon>Pseudomonadati</taxon>
        <taxon>Pseudomonadota</taxon>
        <taxon>Alphaproteobacteria</taxon>
        <taxon>Rhodobacterales</taxon>
        <taxon>Paracoccaceae</taxon>
        <taxon>Cereibacter</taxon>
    </lineage>
</organism>
<dbReference type="AlphaFoldDB" id="A0A2W5S1A7"/>
<name>A0A2W5S1A7_CERSP</name>
<protein>
    <recommendedName>
        <fullName evidence="1">DNA-directed DNA polymerase</fullName>
        <ecNumber evidence="1">2.7.7.7</ecNumber>
    </recommendedName>
</protein>
<proteinExistence type="inferred from homology"/>
<evidence type="ECO:0000256" key="2">
    <source>
        <dbReference type="ARBA" id="ARBA00022679"/>
    </source>
</evidence>
<keyword evidence="2" id="KW-0808">Transferase</keyword>
<dbReference type="Proteomes" id="UP000248975">
    <property type="component" value="Unassembled WGS sequence"/>
</dbReference>
<keyword evidence="5" id="KW-0239">DNA-directed DNA polymerase</keyword>
<dbReference type="GO" id="GO:0006261">
    <property type="term" value="P:DNA-templated DNA replication"/>
    <property type="evidence" value="ECO:0007669"/>
    <property type="project" value="TreeGrafter"/>
</dbReference>
<dbReference type="PANTHER" id="PTHR34388">
    <property type="entry name" value="DNA POLYMERASE III SUBUNIT DELTA"/>
    <property type="match status" value="1"/>
</dbReference>